<evidence type="ECO:0000313" key="8">
    <source>
        <dbReference type="EMBL" id="BDG02062.1"/>
    </source>
</evidence>
<dbReference type="SUPFAM" id="SSF50331">
    <property type="entry name" value="MOP-like"/>
    <property type="match status" value="1"/>
</dbReference>
<dbReference type="Gene3D" id="2.40.50.100">
    <property type="match status" value="1"/>
</dbReference>
<dbReference type="InterPro" id="IPR005116">
    <property type="entry name" value="Transp-assoc_OB_typ1"/>
</dbReference>
<gene>
    <name evidence="8" type="ORF">AMOR_10580</name>
</gene>
<dbReference type="Pfam" id="PF00005">
    <property type="entry name" value="ABC_tran"/>
    <property type="match status" value="1"/>
</dbReference>
<evidence type="ECO:0000313" key="9">
    <source>
        <dbReference type="Proteomes" id="UP001162891"/>
    </source>
</evidence>
<keyword evidence="2 5" id="KW-0500">Molybdenum</keyword>
<evidence type="ECO:0000256" key="5">
    <source>
        <dbReference type="PROSITE-ProRule" id="PRU01213"/>
    </source>
</evidence>
<keyword evidence="4" id="KW-0067">ATP-binding</keyword>
<dbReference type="PROSITE" id="PS00211">
    <property type="entry name" value="ABC_TRANSPORTER_1"/>
    <property type="match status" value="1"/>
</dbReference>
<keyword evidence="3" id="KW-0547">Nucleotide-binding</keyword>
<protein>
    <submittedName>
        <fullName evidence="8">ABC transporter</fullName>
    </submittedName>
</protein>
<dbReference type="Proteomes" id="UP001162891">
    <property type="component" value="Chromosome"/>
</dbReference>
<feature type="domain" description="Mop" evidence="7">
    <location>
        <begin position="298"/>
        <end position="362"/>
    </location>
</feature>
<dbReference type="InterPro" id="IPR004606">
    <property type="entry name" value="Mop_domain"/>
</dbReference>
<evidence type="ECO:0000256" key="4">
    <source>
        <dbReference type="ARBA" id="ARBA00022840"/>
    </source>
</evidence>
<dbReference type="Pfam" id="PF03459">
    <property type="entry name" value="TOBE"/>
    <property type="match status" value="1"/>
</dbReference>
<evidence type="ECO:0000256" key="1">
    <source>
        <dbReference type="ARBA" id="ARBA00022448"/>
    </source>
</evidence>
<dbReference type="InterPro" id="IPR003439">
    <property type="entry name" value="ABC_transporter-like_ATP-bd"/>
</dbReference>
<dbReference type="PROSITE" id="PS50893">
    <property type="entry name" value="ABC_TRANSPORTER_2"/>
    <property type="match status" value="1"/>
</dbReference>
<dbReference type="InterPro" id="IPR003593">
    <property type="entry name" value="AAA+_ATPase"/>
</dbReference>
<dbReference type="InterPro" id="IPR017871">
    <property type="entry name" value="ABC_transporter-like_CS"/>
</dbReference>
<dbReference type="RefSeq" id="WP_248359251.1">
    <property type="nucleotide sequence ID" value="NZ_AP025591.1"/>
</dbReference>
<evidence type="ECO:0000256" key="2">
    <source>
        <dbReference type="ARBA" id="ARBA00022505"/>
    </source>
</evidence>
<name>A0ABM7WRH4_9BACT</name>
<feature type="domain" description="ABC transporter" evidence="6">
    <location>
        <begin position="8"/>
        <end position="240"/>
    </location>
</feature>
<reference evidence="9" key="1">
    <citation type="journal article" date="2022" name="Int. J. Syst. Evol. Microbiol.">
        <title>Anaeromyxobacter oryzae sp. nov., Anaeromyxobacter diazotrophicus sp. nov. and Anaeromyxobacter paludicola sp. nov., isolated from paddy soils.</title>
        <authorList>
            <person name="Itoh H."/>
            <person name="Xu Z."/>
            <person name="Mise K."/>
            <person name="Masuda Y."/>
            <person name="Ushijima N."/>
            <person name="Hayakawa C."/>
            <person name="Shiratori Y."/>
            <person name="Senoo K."/>
        </authorList>
    </citation>
    <scope>NUCLEOTIDE SEQUENCE [LARGE SCALE GENOMIC DNA]</scope>
    <source>
        <strain evidence="9">Red232</strain>
    </source>
</reference>
<dbReference type="PROSITE" id="PS51866">
    <property type="entry name" value="MOP"/>
    <property type="match status" value="1"/>
</dbReference>
<dbReference type="SUPFAM" id="SSF52540">
    <property type="entry name" value="P-loop containing nucleoside triphosphate hydrolases"/>
    <property type="match status" value="1"/>
</dbReference>
<dbReference type="InterPro" id="IPR050093">
    <property type="entry name" value="ABC_SmlMolc_Importer"/>
</dbReference>
<evidence type="ECO:0000259" key="7">
    <source>
        <dbReference type="PROSITE" id="PS51866"/>
    </source>
</evidence>
<keyword evidence="1" id="KW-0813">Transport</keyword>
<dbReference type="SMART" id="SM00382">
    <property type="entry name" value="AAA"/>
    <property type="match status" value="1"/>
</dbReference>
<evidence type="ECO:0000256" key="3">
    <source>
        <dbReference type="ARBA" id="ARBA00022741"/>
    </source>
</evidence>
<organism evidence="8 9">
    <name type="scientific">Anaeromyxobacter oryzae</name>
    <dbReference type="NCBI Taxonomy" id="2918170"/>
    <lineage>
        <taxon>Bacteria</taxon>
        <taxon>Pseudomonadati</taxon>
        <taxon>Myxococcota</taxon>
        <taxon>Myxococcia</taxon>
        <taxon>Myxococcales</taxon>
        <taxon>Cystobacterineae</taxon>
        <taxon>Anaeromyxobacteraceae</taxon>
        <taxon>Anaeromyxobacter</taxon>
    </lineage>
</organism>
<dbReference type="InterPro" id="IPR027417">
    <property type="entry name" value="P-loop_NTPase"/>
</dbReference>
<dbReference type="EMBL" id="AP025591">
    <property type="protein sequence ID" value="BDG02062.1"/>
    <property type="molecule type" value="Genomic_DNA"/>
</dbReference>
<dbReference type="Gene3D" id="3.40.50.300">
    <property type="entry name" value="P-loop containing nucleotide triphosphate hydrolases"/>
    <property type="match status" value="1"/>
</dbReference>
<dbReference type="InterPro" id="IPR008995">
    <property type="entry name" value="Mo/tungstate-bd_C_term_dom"/>
</dbReference>
<dbReference type="PANTHER" id="PTHR42781:SF8">
    <property type="entry name" value="BICARBONATE TRANSPORT ATP-BINDING PROTEIN CMPC"/>
    <property type="match status" value="1"/>
</dbReference>
<dbReference type="PANTHER" id="PTHR42781">
    <property type="entry name" value="SPERMIDINE/PUTRESCINE IMPORT ATP-BINDING PROTEIN POTA"/>
    <property type="match status" value="1"/>
</dbReference>
<evidence type="ECO:0000259" key="6">
    <source>
        <dbReference type="PROSITE" id="PS50893"/>
    </source>
</evidence>
<accession>A0ABM7WRH4</accession>
<sequence>MTPPACVVELRGVKVERGGVGVLDVPSFQLREREFVSLIGPNGSGKTTLLLSMLALLDRAAGQVLYRGAEIGAGRDAVEARRRMAMVLQEPLLFDTTVQDNVASGLRLRGLGRRETRRRVAEYLERFRLSDLAQRSARKLSGGEARRVNLARALAVEPEVVFLDEPFTSLDLPTRQSITGDLERTIRDAGMAAILVTHDQTEALRLSDRILVMDGGRIVQSDVPSVVMNDPVNAFVASCLGMETIVEGVVRRRDGWEMGIAVGAQEIVAVGEGSLGDRVYCCIRPENVIIDVADPRLTSSVRNAFPARIVGVVSMGPHLEVKLDCGFPLVAHVTRESLAALALAEGKDVFASFKATAIHVIRKG</sequence>
<proteinExistence type="predicted"/>
<keyword evidence="9" id="KW-1185">Reference proteome</keyword>